<dbReference type="Proteomes" id="UP000441586">
    <property type="component" value="Unassembled WGS sequence"/>
</dbReference>
<comment type="caution">
    <text evidence="1">The sequence shown here is derived from an EMBL/GenBank/DDBJ whole genome shotgun (WGS) entry which is preliminary data.</text>
</comment>
<proteinExistence type="predicted"/>
<evidence type="ECO:0000313" key="2">
    <source>
        <dbReference type="Proteomes" id="UP000441586"/>
    </source>
</evidence>
<reference evidence="1 2" key="1">
    <citation type="submission" date="2019-12" db="EMBL/GenBank/DDBJ databases">
        <authorList>
            <person name="Zhang Y.-J."/>
        </authorList>
    </citation>
    <scope>NUCLEOTIDE SEQUENCE [LARGE SCALE GENOMIC DNA]</scope>
    <source>
        <strain evidence="1 2">H18S-6</strain>
    </source>
</reference>
<dbReference type="EMBL" id="WSFO01000017">
    <property type="protein sequence ID" value="KAE9625950.1"/>
    <property type="molecule type" value="Genomic_DNA"/>
</dbReference>
<name>A0A6A4RA66_9RHOB</name>
<accession>A0A6A4RA66</accession>
<dbReference type="AlphaFoldDB" id="A0A6A4RA66"/>
<sequence length="67" mass="7383">MLNRRLGLPAIPVFAQCLGLGREGASKAVKVALGNFMLLDRLRTIHLRAYRHHADGRSIKHPLANIG</sequence>
<organism evidence="1 2">
    <name type="scientific">Parasedimentitalea maritima</name>
    <dbReference type="NCBI Taxonomy" id="2578117"/>
    <lineage>
        <taxon>Bacteria</taxon>
        <taxon>Pseudomonadati</taxon>
        <taxon>Pseudomonadota</taxon>
        <taxon>Alphaproteobacteria</taxon>
        <taxon>Rhodobacterales</taxon>
        <taxon>Paracoccaceae</taxon>
        <taxon>Parasedimentitalea</taxon>
    </lineage>
</organism>
<gene>
    <name evidence="1" type="ORF">GP644_21470</name>
</gene>
<protein>
    <submittedName>
        <fullName evidence="1">Uncharacterized protein</fullName>
    </submittedName>
</protein>
<evidence type="ECO:0000313" key="1">
    <source>
        <dbReference type="EMBL" id="KAE9625950.1"/>
    </source>
</evidence>